<dbReference type="GO" id="GO:0003713">
    <property type="term" value="F:transcription coactivator activity"/>
    <property type="evidence" value="ECO:0007669"/>
    <property type="project" value="InterPro"/>
</dbReference>
<gene>
    <name evidence="13" type="ORF">R5R35_004124</name>
</gene>
<dbReference type="InterPro" id="IPR018468">
    <property type="entry name" value="SFR1/Mei5"/>
</dbReference>
<dbReference type="Pfam" id="PF10376">
    <property type="entry name" value="Mei5"/>
    <property type="match status" value="1"/>
</dbReference>
<keyword evidence="7" id="KW-0804">Transcription</keyword>
<dbReference type="PANTHER" id="PTHR28643">
    <property type="entry name" value="SWI5-DEPENDENT RECOMBINATION DNA REPAIR PROTEIN 1 HOMOLOG"/>
    <property type="match status" value="1"/>
</dbReference>
<evidence type="ECO:0000256" key="11">
    <source>
        <dbReference type="SAM" id="Coils"/>
    </source>
</evidence>
<evidence type="ECO:0000256" key="10">
    <source>
        <dbReference type="ARBA" id="ARBA00033234"/>
    </source>
</evidence>
<dbReference type="InterPro" id="IPR042429">
    <property type="entry name" value="SFR1"/>
</dbReference>
<reference evidence="13 14" key="1">
    <citation type="submission" date="2024-03" db="EMBL/GenBank/DDBJ databases">
        <title>The genome assembly and annotation of the cricket Gryllus longicercus Weissman &amp; Gray.</title>
        <authorList>
            <person name="Szrajer S."/>
            <person name="Gray D."/>
            <person name="Ylla G."/>
        </authorList>
    </citation>
    <scope>NUCLEOTIDE SEQUENCE [LARGE SCALE GENOMIC DNA]</scope>
    <source>
        <strain evidence="13">DAG 2021-001</strain>
        <tissue evidence="13">Whole body minus gut</tissue>
    </source>
</reference>
<proteinExistence type="inferred from homology"/>
<accession>A0AAN9Z3E9</accession>
<keyword evidence="14" id="KW-1185">Reference proteome</keyword>
<keyword evidence="5" id="KW-0805">Transcription regulation</keyword>
<dbReference type="AlphaFoldDB" id="A0AAN9Z3E9"/>
<keyword evidence="4" id="KW-0227">DNA damage</keyword>
<evidence type="ECO:0000256" key="4">
    <source>
        <dbReference type="ARBA" id="ARBA00022763"/>
    </source>
</evidence>
<evidence type="ECO:0000256" key="12">
    <source>
        <dbReference type="SAM" id="MobiDB-lite"/>
    </source>
</evidence>
<dbReference type="Proteomes" id="UP001378592">
    <property type="component" value="Unassembled WGS sequence"/>
</dbReference>
<evidence type="ECO:0000256" key="7">
    <source>
        <dbReference type="ARBA" id="ARBA00023163"/>
    </source>
</evidence>
<evidence type="ECO:0000256" key="6">
    <source>
        <dbReference type="ARBA" id="ARBA00023054"/>
    </source>
</evidence>
<feature type="coiled-coil region" evidence="11">
    <location>
        <begin position="156"/>
        <end position="183"/>
    </location>
</feature>
<feature type="compositionally biased region" description="Low complexity" evidence="12">
    <location>
        <begin position="1"/>
        <end position="16"/>
    </location>
</feature>
<evidence type="ECO:0000256" key="8">
    <source>
        <dbReference type="ARBA" id="ARBA00023204"/>
    </source>
</evidence>
<dbReference type="GO" id="GO:0000724">
    <property type="term" value="P:double-strand break repair via homologous recombination"/>
    <property type="evidence" value="ECO:0007669"/>
    <property type="project" value="InterPro"/>
</dbReference>
<keyword evidence="8" id="KW-0234">DNA repair</keyword>
<evidence type="ECO:0000313" key="13">
    <source>
        <dbReference type="EMBL" id="KAK7794784.1"/>
    </source>
</evidence>
<comment type="caution">
    <text evidence="13">The sequence shown here is derived from an EMBL/GenBank/DDBJ whole genome shotgun (WGS) entry which is preliminary data.</text>
</comment>
<comment type="subcellular location">
    <subcellularLocation>
        <location evidence="1">Nucleus</location>
    </subcellularLocation>
</comment>
<feature type="region of interest" description="Disordered" evidence="12">
    <location>
        <begin position="1"/>
        <end position="61"/>
    </location>
</feature>
<organism evidence="13 14">
    <name type="scientific">Gryllus longicercus</name>
    <dbReference type="NCBI Taxonomy" id="2509291"/>
    <lineage>
        <taxon>Eukaryota</taxon>
        <taxon>Metazoa</taxon>
        <taxon>Ecdysozoa</taxon>
        <taxon>Arthropoda</taxon>
        <taxon>Hexapoda</taxon>
        <taxon>Insecta</taxon>
        <taxon>Pterygota</taxon>
        <taxon>Neoptera</taxon>
        <taxon>Polyneoptera</taxon>
        <taxon>Orthoptera</taxon>
        <taxon>Ensifera</taxon>
        <taxon>Gryllidea</taxon>
        <taxon>Grylloidea</taxon>
        <taxon>Gryllidae</taxon>
        <taxon>Gryllinae</taxon>
        <taxon>Gryllus</taxon>
    </lineage>
</organism>
<dbReference type="EMBL" id="JAZDUA010000318">
    <property type="protein sequence ID" value="KAK7794784.1"/>
    <property type="molecule type" value="Genomic_DNA"/>
</dbReference>
<feature type="region of interest" description="Disordered" evidence="12">
    <location>
        <begin position="100"/>
        <end position="127"/>
    </location>
</feature>
<dbReference type="GO" id="GO:0032798">
    <property type="term" value="C:Swi5-Sfr1 complex"/>
    <property type="evidence" value="ECO:0007669"/>
    <property type="project" value="InterPro"/>
</dbReference>
<evidence type="ECO:0000313" key="14">
    <source>
        <dbReference type="Proteomes" id="UP001378592"/>
    </source>
</evidence>
<comment type="similarity">
    <text evidence="2">Belongs to the SFR1/MEI5 family.</text>
</comment>
<protein>
    <recommendedName>
        <fullName evidence="3">Swi5-dependent recombination DNA repair protein 1 homolog</fullName>
    </recommendedName>
    <alternativeName>
        <fullName evidence="10">Meiosis protein 5 homolog</fullName>
    </alternativeName>
</protein>
<evidence type="ECO:0000256" key="5">
    <source>
        <dbReference type="ARBA" id="ARBA00023015"/>
    </source>
</evidence>
<dbReference type="PANTHER" id="PTHR28643:SF1">
    <property type="entry name" value="SWI5-DEPENDENT RECOMBINATION DNA REPAIR PROTEIN 1 HOMOLOG"/>
    <property type="match status" value="1"/>
</dbReference>
<evidence type="ECO:0000256" key="9">
    <source>
        <dbReference type="ARBA" id="ARBA00023242"/>
    </source>
</evidence>
<evidence type="ECO:0000256" key="2">
    <source>
        <dbReference type="ARBA" id="ARBA00008729"/>
    </source>
</evidence>
<evidence type="ECO:0000256" key="1">
    <source>
        <dbReference type="ARBA" id="ARBA00004123"/>
    </source>
</evidence>
<name>A0AAN9Z3E9_9ORTH</name>
<keyword evidence="6 11" id="KW-0175">Coiled coil</keyword>
<keyword evidence="9" id="KW-0539">Nucleus</keyword>
<evidence type="ECO:0000256" key="3">
    <source>
        <dbReference type="ARBA" id="ARBA00014688"/>
    </source>
</evidence>
<sequence>MERSANSYSPSPSNASTPNRKARTPFLTPCRRMGLARKSPASSTNWHANKPSPGAVSPYTSSLKVDKDADTMHNDLERLQGQMTPTRNTRLFNRHQLTKRLKTNLSSPQSCDEEKKENSVISSDLQSDDQITKSQIIMAENSKVENDENEILLPAGDITEDTLKEVRKRLKEKEEKLKDLKLAQLYKRKHDVIILQKLIHTWLEGCQTALQELQTVLLNQGHQFTIEQLLNQLNIPHELVKYRRDTEDFESNEINII</sequence>